<dbReference type="InterPro" id="IPR014998">
    <property type="entry name" value="DUF1848"/>
</dbReference>
<evidence type="ECO:0000313" key="2">
    <source>
        <dbReference type="Proteomes" id="UP000886724"/>
    </source>
</evidence>
<proteinExistence type="predicted"/>
<comment type="caution">
    <text evidence="1">The sequence shown here is derived from an EMBL/GenBank/DDBJ whole genome shotgun (WGS) entry which is preliminary data.</text>
</comment>
<accession>A0A9D1XJM3</accession>
<protein>
    <submittedName>
        <fullName evidence="1">DUF1848 domain-containing protein</fullName>
    </submittedName>
</protein>
<name>A0A9D1XJM3_9FIRM</name>
<gene>
    <name evidence="1" type="ORF">H9980_02105</name>
</gene>
<sequence length="307" mass="35948">MLLQVSGRCDICAMYPKWLFNRLKEGYVLVRNPYNNQLVSHVDISPDVVDCICFLTKDPKPIMPYLKTIKQMGYQYYFMVTITPYDQDIEPNLRAKLEIMKTFVSLSKMIGKKRVIWRYDPILLNKRYTTEFHYQMFEKMCRILAKYTDIVIISFIDIYKNIAGKFDEIDEDDVLKIAQQFGKIAKKYQIKIQTCSEKYHLEQFGINHGSCIDKEYLESLLKTTLNIKTNTNRKHCHCLASIDIGAYNSCIHGCKYCYACTSNQVYKNIGLHDENSPLLIGHLTDEDKVVKRKVCSNQERQLQFDSL</sequence>
<evidence type="ECO:0000313" key="1">
    <source>
        <dbReference type="EMBL" id="HIX80748.1"/>
    </source>
</evidence>
<dbReference type="Pfam" id="PF08902">
    <property type="entry name" value="DUF1848"/>
    <property type="match status" value="1"/>
</dbReference>
<organism evidence="1 2">
    <name type="scientific">Candidatus Erysipelatoclostridium merdavium</name>
    <dbReference type="NCBI Taxonomy" id="2838566"/>
    <lineage>
        <taxon>Bacteria</taxon>
        <taxon>Bacillati</taxon>
        <taxon>Bacillota</taxon>
        <taxon>Erysipelotrichia</taxon>
        <taxon>Erysipelotrichales</taxon>
        <taxon>Erysipelotrichales incertae sedis</taxon>
    </lineage>
</organism>
<dbReference type="AlphaFoldDB" id="A0A9D1XJM3"/>
<dbReference type="Proteomes" id="UP000886724">
    <property type="component" value="Unassembled WGS sequence"/>
</dbReference>
<reference evidence="1" key="1">
    <citation type="journal article" date="2021" name="PeerJ">
        <title>Extensive microbial diversity within the chicken gut microbiome revealed by metagenomics and culture.</title>
        <authorList>
            <person name="Gilroy R."/>
            <person name="Ravi A."/>
            <person name="Getino M."/>
            <person name="Pursley I."/>
            <person name="Horton D.L."/>
            <person name="Alikhan N.F."/>
            <person name="Baker D."/>
            <person name="Gharbi K."/>
            <person name="Hall N."/>
            <person name="Watson M."/>
            <person name="Adriaenssens E.M."/>
            <person name="Foster-Nyarko E."/>
            <person name="Jarju S."/>
            <person name="Secka A."/>
            <person name="Antonio M."/>
            <person name="Oren A."/>
            <person name="Chaudhuri R.R."/>
            <person name="La Ragione R."/>
            <person name="Hildebrand F."/>
            <person name="Pallen M.J."/>
        </authorList>
    </citation>
    <scope>NUCLEOTIDE SEQUENCE</scope>
    <source>
        <strain evidence="1">ChiGjej1B1-14440</strain>
    </source>
</reference>
<dbReference type="EMBL" id="DXET01000053">
    <property type="protein sequence ID" value="HIX80748.1"/>
    <property type="molecule type" value="Genomic_DNA"/>
</dbReference>
<reference evidence="1" key="2">
    <citation type="submission" date="2021-04" db="EMBL/GenBank/DDBJ databases">
        <authorList>
            <person name="Gilroy R."/>
        </authorList>
    </citation>
    <scope>NUCLEOTIDE SEQUENCE</scope>
    <source>
        <strain evidence="1">ChiGjej1B1-14440</strain>
    </source>
</reference>